<gene>
    <name evidence="1" type="ORF">CRG98_008896</name>
</gene>
<dbReference type="EMBL" id="PGOL01000434">
    <property type="protein sequence ID" value="PKI70663.1"/>
    <property type="molecule type" value="Genomic_DNA"/>
</dbReference>
<name>A0A2I0KQT1_PUNGR</name>
<organism evidence="1 2">
    <name type="scientific">Punica granatum</name>
    <name type="common">Pomegranate</name>
    <dbReference type="NCBI Taxonomy" id="22663"/>
    <lineage>
        <taxon>Eukaryota</taxon>
        <taxon>Viridiplantae</taxon>
        <taxon>Streptophyta</taxon>
        <taxon>Embryophyta</taxon>
        <taxon>Tracheophyta</taxon>
        <taxon>Spermatophyta</taxon>
        <taxon>Magnoliopsida</taxon>
        <taxon>eudicotyledons</taxon>
        <taxon>Gunneridae</taxon>
        <taxon>Pentapetalae</taxon>
        <taxon>rosids</taxon>
        <taxon>malvids</taxon>
        <taxon>Myrtales</taxon>
        <taxon>Lythraceae</taxon>
        <taxon>Punica</taxon>
    </lineage>
</organism>
<dbReference type="AlphaFoldDB" id="A0A2I0KQT1"/>
<keyword evidence="2" id="KW-1185">Reference proteome</keyword>
<evidence type="ECO:0000313" key="1">
    <source>
        <dbReference type="EMBL" id="PKI70663.1"/>
    </source>
</evidence>
<protein>
    <submittedName>
        <fullName evidence="1">Uncharacterized protein</fullName>
    </submittedName>
</protein>
<comment type="caution">
    <text evidence="1">The sequence shown here is derived from an EMBL/GenBank/DDBJ whole genome shotgun (WGS) entry which is preliminary data.</text>
</comment>
<evidence type="ECO:0000313" key="2">
    <source>
        <dbReference type="Proteomes" id="UP000233551"/>
    </source>
</evidence>
<dbReference type="Proteomes" id="UP000233551">
    <property type="component" value="Unassembled WGS sequence"/>
</dbReference>
<sequence>MVQRQAWLVVRHTIGCMLDDLCRMLGGDGLITVFTGDAVACECCRKEVVLWVGLTLKTKSILSWRRVGTTRVTLLVPCPWGGGVFDLLEAGLAARLRCKASKAPVGHARAYRDVLNDALAASSVIRSARRLRTLLVRLLPRSPRGVFDLAGSILLSLEFARAKGSKDSTSECVAFCLHQGVASAAPLFVGGICDRGCPGVCCGRRPFLMRMIESDLVSFAGVTNYGDLRANFNQGCHNVRRLPRSCCRELQLRMPQYTSLGNAHRGQMMSEVVSACAAILGTARGAGSHEDRRVEQLLAIFAEGRLGLIVEILDVSREGFAVLILDVRYSGCLLVGYFLQWNKKNNERARRTVCNFNARAKGCGLAWLASCEHTEGRMLRIWHGQGDMCSHDA</sequence>
<accession>A0A2I0KQT1</accession>
<reference evidence="1 2" key="1">
    <citation type="submission" date="2017-11" db="EMBL/GenBank/DDBJ databases">
        <title>De-novo sequencing of pomegranate (Punica granatum L.) genome.</title>
        <authorList>
            <person name="Akparov Z."/>
            <person name="Amiraslanov A."/>
            <person name="Hajiyeva S."/>
            <person name="Abbasov M."/>
            <person name="Kaur K."/>
            <person name="Hamwieh A."/>
            <person name="Solovyev V."/>
            <person name="Salamov A."/>
            <person name="Braich B."/>
            <person name="Kosarev P."/>
            <person name="Mahmoud A."/>
            <person name="Hajiyev E."/>
            <person name="Babayeva S."/>
            <person name="Izzatullayeva V."/>
            <person name="Mammadov A."/>
            <person name="Mammadov A."/>
            <person name="Sharifova S."/>
            <person name="Ojaghi J."/>
            <person name="Eynullazada K."/>
            <person name="Bayramov B."/>
            <person name="Abdulazimova A."/>
            <person name="Shahmuradov I."/>
        </authorList>
    </citation>
    <scope>NUCLEOTIDE SEQUENCE [LARGE SCALE GENOMIC DNA]</scope>
    <source>
        <strain evidence="2">cv. AG2017</strain>
        <tissue evidence="1">Leaf</tissue>
    </source>
</reference>
<proteinExistence type="predicted"/>